<feature type="region of interest" description="Disordered" evidence="1">
    <location>
        <begin position="129"/>
        <end position="150"/>
    </location>
</feature>
<keyword evidence="2" id="KW-1133">Transmembrane helix</keyword>
<reference evidence="3 4" key="1">
    <citation type="submission" date="2016-07" db="EMBL/GenBank/DDBJ databases">
        <title>Draft Genome Sequence of Methylobrevis pamukkalensis PK2.</title>
        <authorList>
            <person name="Vasilenko O.V."/>
            <person name="Doronina N.V."/>
            <person name="Shmareva M.N."/>
            <person name="Tarlachkov S.V."/>
            <person name="Mustakhimov I."/>
            <person name="Trotsenko Y.A."/>
        </authorList>
    </citation>
    <scope>NUCLEOTIDE SEQUENCE [LARGE SCALE GENOMIC DNA]</scope>
    <source>
        <strain evidence="3 4">PK2</strain>
    </source>
</reference>
<dbReference type="Pfam" id="PF10129">
    <property type="entry name" value="OpgC_C"/>
    <property type="match status" value="1"/>
</dbReference>
<dbReference type="EMBL" id="MCRJ01000064">
    <property type="protein sequence ID" value="ODN70032.1"/>
    <property type="molecule type" value="Genomic_DNA"/>
</dbReference>
<evidence type="ECO:0000256" key="2">
    <source>
        <dbReference type="SAM" id="Phobius"/>
    </source>
</evidence>
<evidence type="ECO:0000256" key="1">
    <source>
        <dbReference type="SAM" id="MobiDB-lite"/>
    </source>
</evidence>
<gene>
    <name evidence="3" type="ORF">A6302_02629</name>
</gene>
<dbReference type="PANTHER" id="PTHR38592">
    <property type="entry name" value="BLL4819 PROTEIN"/>
    <property type="match status" value="1"/>
</dbReference>
<dbReference type="InterPro" id="IPR014550">
    <property type="entry name" value="UCP028704_OpgC"/>
</dbReference>
<keyword evidence="2" id="KW-0812">Transmembrane</keyword>
<feature type="compositionally biased region" description="Low complexity" evidence="1">
    <location>
        <begin position="130"/>
        <end position="150"/>
    </location>
</feature>
<sequence length="150" mass="16552">MIQRPATRDHRIDFLRGWVLLEIFVNHIPGNTFEQFSHKNFGITDAAEVFVLLAGVAAAFAYFPPFANGDRLLTSARVIRRAGTLYVAHLSNLLAGLGLFAAAAIWLGTVGLLDDFNLRPCSRPRARQWSASRSSPTSRATSTSCRSTWC</sequence>
<accession>A0A1E3H159</accession>
<dbReference type="PANTHER" id="PTHR38592:SF3">
    <property type="entry name" value="BLL4819 PROTEIN"/>
    <property type="match status" value="1"/>
</dbReference>
<proteinExistence type="predicted"/>
<organism evidence="3 4">
    <name type="scientific">Methylobrevis pamukkalensis</name>
    <dbReference type="NCBI Taxonomy" id="1439726"/>
    <lineage>
        <taxon>Bacteria</taxon>
        <taxon>Pseudomonadati</taxon>
        <taxon>Pseudomonadota</taxon>
        <taxon>Alphaproteobacteria</taxon>
        <taxon>Hyphomicrobiales</taxon>
        <taxon>Pleomorphomonadaceae</taxon>
        <taxon>Methylobrevis</taxon>
    </lineage>
</organism>
<evidence type="ECO:0000313" key="4">
    <source>
        <dbReference type="Proteomes" id="UP000094622"/>
    </source>
</evidence>
<keyword evidence="4" id="KW-1185">Reference proteome</keyword>
<feature type="transmembrane region" description="Helical" evidence="2">
    <location>
        <begin position="41"/>
        <end position="63"/>
    </location>
</feature>
<feature type="transmembrane region" description="Helical" evidence="2">
    <location>
        <begin position="84"/>
        <end position="107"/>
    </location>
</feature>
<comment type="caution">
    <text evidence="3">The sequence shown here is derived from an EMBL/GenBank/DDBJ whole genome shotgun (WGS) entry which is preliminary data.</text>
</comment>
<dbReference type="AlphaFoldDB" id="A0A1E3H159"/>
<protein>
    <submittedName>
        <fullName evidence="3">OpgC protein</fullName>
    </submittedName>
</protein>
<name>A0A1E3H159_9HYPH</name>
<dbReference type="Proteomes" id="UP000094622">
    <property type="component" value="Unassembled WGS sequence"/>
</dbReference>
<keyword evidence="2" id="KW-0472">Membrane</keyword>
<evidence type="ECO:0000313" key="3">
    <source>
        <dbReference type="EMBL" id="ODN70032.1"/>
    </source>
</evidence>
<dbReference type="PATRIC" id="fig|1439726.3.peg.2771"/>